<evidence type="ECO:0000256" key="1">
    <source>
        <dbReference type="SAM" id="MobiDB-lite"/>
    </source>
</evidence>
<reference evidence="2 3" key="1">
    <citation type="submission" date="2024-05" db="EMBL/GenBank/DDBJ databases">
        <title>Culex pipiens pipiens assembly and annotation.</title>
        <authorList>
            <person name="Alout H."/>
            <person name="Durand T."/>
        </authorList>
    </citation>
    <scope>NUCLEOTIDE SEQUENCE [LARGE SCALE GENOMIC DNA]</scope>
    <source>
        <strain evidence="2">HA-2024</strain>
        <tissue evidence="2">Whole body</tissue>
    </source>
</reference>
<organism evidence="2 3">
    <name type="scientific">Culex pipiens pipiens</name>
    <name type="common">Northern house mosquito</name>
    <dbReference type="NCBI Taxonomy" id="38569"/>
    <lineage>
        <taxon>Eukaryota</taxon>
        <taxon>Metazoa</taxon>
        <taxon>Ecdysozoa</taxon>
        <taxon>Arthropoda</taxon>
        <taxon>Hexapoda</taxon>
        <taxon>Insecta</taxon>
        <taxon>Pterygota</taxon>
        <taxon>Neoptera</taxon>
        <taxon>Endopterygota</taxon>
        <taxon>Diptera</taxon>
        <taxon>Nematocera</taxon>
        <taxon>Culicoidea</taxon>
        <taxon>Culicidae</taxon>
        <taxon>Culicinae</taxon>
        <taxon>Culicini</taxon>
        <taxon>Culex</taxon>
        <taxon>Culex</taxon>
    </lineage>
</organism>
<keyword evidence="3" id="KW-1185">Reference proteome</keyword>
<proteinExistence type="predicted"/>
<dbReference type="EMBL" id="JBEHCU010007822">
    <property type="protein sequence ID" value="KAL1391596.1"/>
    <property type="molecule type" value="Genomic_DNA"/>
</dbReference>
<protein>
    <submittedName>
        <fullName evidence="2">Uncharacterized protein</fullName>
    </submittedName>
</protein>
<evidence type="ECO:0000313" key="2">
    <source>
        <dbReference type="EMBL" id="KAL1391596.1"/>
    </source>
</evidence>
<comment type="caution">
    <text evidence="2">The sequence shown here is derived from an EMBL/GenBank/DDBJ whole genome shotgun (WGS) entry which is preliminary data.</text>
</comment>
<dbReference type="Proteomes" id="UP001562425">
    <property type="component" value="Unassembled WGS sequence"/>
</dbReference>
<name>A0ABD1D2Y9_CULPP</name>
<sequence length="109" mass="12444">MSIIPSTMVMDKIATFIEDGPPWVRRRRRYTRGPNKYTRNWEDEDVYSKSNNVNKHTRPRKSLPRPEEFSELGGGVGGMNNSSNSLNSSGSVGKPRSSQKMRRASRQSR</sequence>
<feature type="compositionally biased region" description="Basic residues" evidence="1">
    <location>
        <begin position="97"/>
        <end position="109"/>
    </location>
</feature>
<feature type="compositionally biased region" description="Low complexity" evidence="1">
    <location>
        <begin position="79"/>
        <end position="93"/>
    </location>
</feature>
<feature type="region of interest" description="Disordered" evidence="1">
    <location>
        <begin position="27"/>
        <end position="109"/>
    </location>
</feature>
<dbReference type="AlphaFoldDB" id="A0ABD1D2Y9"/>
<accession>A0ABD1D2Y9</accession>
<gene>
    <name evidence="2" type="ORF">pipiens_012278</name>
</gene>
<evidence type="ECO:0000313" key="3">
    <source>
        <dbReference type="Proteomes" id="UP001562425"/>
    </source>
</evidence>